<dbReference type="Proteomes" id="UP000712600">
    <property type="component" value="Unassembled WGS sequence"/>
</dbReference>
<evidence type="ECO:0000313" key="3">
    <source>
        <dbReference type="Proteomes" id="UP000712600"/>
    </source>
</evidence>
<dbReference type="EMBL" id="QGKX02000996">
    <property type="protein sequence ID" value="KAF3557821.1"/>
    <property type="molecule type" value="Genomic_DNA"/>
</dbReference>
<reference evidence="2" key="1">
    <citation type="submission" date="2019-12" db="EMBL/GenBank/DDBJ databases">
        <title>Genome sequencing and annotation of Brassica cretica.</title>
        <authorList>
            <person name="Studholme D.J."/>
            <person name="Sarris P."/>
        </authorList>
    </citation>
    <scope>NUCLEOTIDE SEQUENCE</scope>
    <source>
        <strain evidence="2">PFS-109/04</strain>
        <tissue evidence="2">Leaf</tissue>
    </source>
</reference>
<accession>A0A8S9R6R4</accession>
<proteinExistence type="predicted"/>
<dbReference type="AlphaFoldDB" id="A0A8S9R6R4"/>
<organism evidence="2 3">
    <name type="scientific">Brassica cretica</name>
    <name type="common">Mustard</name>
    <dbReference type="NCBI Taxonomy" id="69181"/>
    <lineage>
        <taxon>Eukaryota</taxon>
        <taxon>Viridiplantae</taxon>
        <taxon>Streptophyta</taxon>
        <taxon>Embryophyta</taxon>
        <taxon>Tracheophyta</taxon>
        <taxon>Spermatophyta</taxon>
        <taxon>Magnoliopsida</taxon>
        <taxon>eudicotyledons</taxon>
        <taxon>Gunneridae</taxon>
        <taxon>Pentapetalae</taxon>
        <taxon>rosids</taxon>
        <taxon>malvids</taxon>
        <taxon>Brassicales</taxon>
        <taxon>Brassicaceae</taxon>
        <taxon>Brassiceae</taxon>
        <taxon>Brassica</taxon>
    </lineage>
</organism>
<gene>
    <name evidence="2" type="ORF">F2Q69_00014237</name>
</gene>
<feature type="signal peptide" evidence="1">
    <location>
        <begin position="1"/>
        <end position="19"/>
    </location>
</feature>
<evidence type="ECO:0000313" key="2">
    <source>
        <dbReference type="EMBL" id="KAF3557821.1"/>
    </source>
</evidence>
<evidence type="ECO:0000256" key="1">
    <source>
        <dbReference type="SAM" id="SignalP"/>
    </source>
</evidence>
<feature type="chain" id="PRO_5035923308" evidence="1">
    <location>
        <begin position="20"/>
        <end position="71"/>
    </location>
</feature>
<keyword evidence="1" id="KW-0732">Signal</keyword>
<protein>
    <submittedName>
        <fullName evidence="2">Uncharacterized protein</fullName>
    </submittedName>
</protein>
<comment type="caution">
    <text evidence="2">The sequence shown here is derived from an EMBL/GenBank/DDBJ whole genome shotgun (WGS) entry which is preliminary data.</text>
</comment>
<name>A0A8S9R6R4_BRACR</name>
<sequence length="71" mass="7979">MLSLTILFLSLFSVYSILSSPSAIPDILSPLVGRSDVAARVVRSFGVVVRKTAVYLKQEFSKRDFRDTDWI</sequence>